<dbReference type="Pfam" id="PF00436">
    <property type="entry name" value="SSB"/>
    <property type="match status" value="1"/>
</dbReference>
<keyword evidence="1 2" id="KW-0238">DNA-binding</keyword>
<evidence type="ECO:0000256" key="2">
    <source>
        <dbReference type="PROSITE-ProRule" id="PRU00252"/>
    </source>
</evidence>
<dbReference type="Proteomes" id="UP001336250">
    <property type="component" value="Unassembled WGS sequence"/>
</dbReference>
<dbReference type="NCBIfam" id="TIGR00621">
    <property type="entry name" value="ssb"/>
    <property type="match status" value="1"/>
</dbReference>
<feature type="region of interest" description="Disordered" evidence="4">
    <location>
        <begin position="115"/>
        <end position="163"/>
    </location>
</feature>
<feature type="compositionally biased region" description="Basic and acidic residues" evidence="4">
    <location>
        <begin position="115"/>
        <end position="127"/>
    </location>
</feature>
<accession>A0AAW9QMT2</accession>
<name>A0AAW9QMT2_9BURK</name>
<evidence type="ECO:0000256" key="3">
    <source>
        <dbReference type="RuleBase" id="RU000524"/>
    </source>
</evidence>
<dbReference type="InterPro" id="IPR000424">
    <property type="entry name" value="Primosome_PriB/ssb"/>
</dbReference>
<dbReference type="InterPro" id="IPR011344">
    <property type="entry name" value="ssDNA-bd"/>
</dbReference>
<dbReference type="GO" id="GO:0006260">
    <property type="term" value="P:DNA replication"/>
    <property type="evidence" value="ECO:0007669"/>
    <property type="project" value="InterPro"/>
</dbReference>
<evidence type="ECO:0000313" key="5">
    <source>
        <dbReference type="EMBL" id="MEF7616947.1"/>
    </source>
</evidence>
<reference evidence="5 6" key="1">
    <citation type="submission" date="2024-02" db="EMBL/GenBank/DDBJ databases">
        <title>Genome sequence of Aquincola sp. MAHUQ-54.</title>
        <authorList>
            <person name="Huq M.A."/>
        </authorList>
    </citation>
    <scope>NUCLEOTIDE SEQUENCE [LARGE SCALE GENOMIC DNA]</scope>
    <source>
        <strain evidence="5 6">MAHUQ-54</strain>
    </source>
</reference>
<dbReference type="GO" id="GO:0003697">
    <property type="term" value="F:single-stranded DNA binding"/>
    <property type="evidence" value="ECO:0007669"/>
    <property type="project" value="InterPro"/>
</dbReference>
<dbReference type="RefSeq" id="WP_332292576.1">
    <property type="nucleotide sequence ID" value="NZ_JAZIBG010000051.1"/>
</dbReference>
<gene>
    <name evidence="5" type="ORF">V4F39_23735</name>
</gene>
<sequence>MAFVRVEQRNAHLASAVRLVSVAGRDGPVSKATLTAISNTRRGSGDNRGEEATVILWTLWGKQAENAAQYLAKGSHVNLTGRVQNNNYEKDGLTVYSMAFTAEEVDYLDTKAEGDALRARPGPDQEQHATQVKPAPDRAPRSTKGRRASAAAELDERGDPIPF</sequence>
<feature type="compositionally biased region" description="Basic and acidic residues" evidence="4">
    <location>
        <begin position="154"/>
        <end position="163"/>
    </location>
</feature>
<organism evidence="5 6">
    <name type="scientific">Aquincola agrisoli</name>
    <dbReference type="NCBI Taxonomy" id="3119538"/>
    <lineage>
        <taxon>Bacteria</taxon>
        <taxon>Pseudomonadati</taxon>
        <taxon>Pseudomonadota</taxon>
        <taxon>Betaproteobacteria</taxon>
        <taxon>Burkholderiales</taxon>
        <taxon>Sphaerotilaceae</taxon>
        <taxon>Aquincola</taxon>
    </lineage>
</organism>
<keyword evidence="6" id="KW-1185">Reference proteome</keyword>
<proteinExistence type="predicted"/>
<dbReference type="Gene3D" id="2.40.50.140">
    <property type="entry name" value="Nucleic acid-binding proteins"/>
    <property type="match status" value="1"/>
</dbReference>
<dbReference type="EMBL" id="JAZIBG010000051">
    <property type="protein sequence ID" value="MEF7616947.1"/>
    <property type="molecule type" value="Genomic_DNA"/>
</dbReference>
<protein>
    <recommendedName>
        <fullName evidence="3">Single-stranded DNA-binding protein</fullName>
    </recommendedName>
</protein>
<dbReference type="PROSITE" id="PS50935">
    <property type="entry name" value="SSB"/>
    <property type="match status" value="1"/>
</dbReference>
<evidence type="ECO:0000313" key="6">
    <source>
        <dbReference type="Proteomes" id="UP001336250"/>
    </source>
</evidence>
<dbReference type="InterPro" id="IPR012340">
    <property type="entry name" value="NA-bd_OB-fold"/>
</dbReference>
<dbReference type="AlphaFoldDB" id="A0AAW9QMT2"/>
<dbReference type="CDD" id="cd04496">
    <property type="entry name" value="SSB_OBF"/>
    <property type="match status" value="1"/>
</dbReference>
<dbReference type="SUPFAM" id="SSF50249">
    <property type="entry name" value="Nucleic acid-binding proteins"/>
    <property type="match status" value="1"/>
</dbReference>
<comment type="caution">
    <text evidence="5">The sequence shown here is derived from an EMBL/GenBank/DDBJ whole genome shotgun (WGS) entry which is preliminary data.</text>
</comment>
<evidence type="ECO:0000256" key="4">
    <source>
        <dbReference type="SAM" id="MobiDB-lite"/>
    </source>
</evidence>
<evidence type="ECO:0000256" key="1">
    <source>
        <dbReference type="ARBA" id="ARBA00023125"/>
    </source>
</evidence>